<dbReference type="STRING" id="10195.A0A3M7PLK2"/>
<dbReference type="Proteomes" id="UP000276133">
    <property type="component" value="Unassembled WGS sequence"/>
</dbReference>
<keyword evidence="4" id="KW-0378">Hydrolase</keyword>
<feature type="non-terminal residue" evidence="5">
    <location>
        <position position="251"/>
    </location>
</feature>
<dbReference type="Gene3D" id="2.40.70.10">
    <property type="entry name" value="Acid Proteases"/>
    <property type="match status" value="1"/>
</dbReference>
<dbReference type="GO" id="GO:0004519">
    <property type="term" value="F:endonuclease activity"/>
    <property type="evidence" value="ECO:0007669"/>
    <property type="project" value="UniProtKB-KW"/>
</dbReference>
<dbReference type="PANTHER" id="PTHR37984:SF5">
    <property type="entry name" value="PROTEIN NYNRIN-LIKE"/>
    <property type="match status" value="1"/>
</dbReference>
<keyword evidence="1" id="KW-0808">Transferase</keyword>
<keyword evidence="6" id="KW-1185">Reference proteome</keyword>
<dbReference type="InterPro" id="IPR050951">
    <property type="entry name" value="Retrovirus_Pol_polyprotein"/>
</dbReference>
<gene>
    <name evidence="5" type="ORF">BpHYR1_041074</name>
</gene>
<keyword evidence="4" id="KW-0255">Endonuclease</keyword>
<dbReference type="OrthoDB" id="2286242at2759"/>
<dbReference type="GO" id="GO:0016779">
    <property type="term" value="F:nucleotidyltransferase activity"/>
    <property type="evidence" value="ECO:0007669"/>
    <property type="project" value="UniProtKB-KW"/>
</dbReference>
<dbReference type="InterPro" id="IPR021109">
    <property type="entry name" value="Peptidase_aspartic_dom_sf"/>
</dbReference>
<reference evidence="5 6" key="1">
    <citation type="journal article" date="2018" name="Sci. Rep.">
        <title>Genomic signatures of local adaptation to the degree of environmental predictability in rotifers.</title>
        <authorList>
            <person name="Franch-Gras L."/>
            <person name="Hahn C."/>
            <person name="Garcia-Roger E.M."/>
            <person name="Carmona M.J."/>
            <person name="Serra M."/>
            <person name="Gomez A."/>
        </authorList>
    </citation>
    <scope>NUCLEOTIDE SEQUENCE [LARGE SCALE GENOMIC DNA]</scope>
    <source>
        <strain evidence="5">HYR1</strain>
    </source>
</reference>
<evidence type="ECO:0000313" key="6">
    <source>
        <dbReference type="Proteomes" id="UP000276133"/>
    </source>
</evidence>
<evidence type="ECO:0000313" key="5">
    <source>
        <dbReference type="EMBL" id="RMZ99982.1"/>
    </source>
</evidence>
<dbReference type="EMBL" id="REGN01009976">
    <property type="protein sequence ID" value="RMZ99982.1"/>
    <property type="molecule type" value="Genomic_DNA"/>
</dbReference>
<dbReference type="SUPFAM" id="SSF50630">
    <property type="entry name" value="Acid proteases"/>
    <property type="match status" value="1"/>
</dbReference>
<evidence type="ECO:0000256" key="4">
    <source>
        <dbReference type="ARBA" id="ARBA00022759"/>
    </source>
</evidence>
<accession>A0A3M7PLK2</accession>
<dbReference type="AlphaFoldDB" id="A0A3M7PLK2"/>
<evidence type="ECO:0000256" key="3">
    <source>
        <dbReference type="ARBA" id="ARBA00022722"/>
    </source>
</evidence>
<evidence type="ECO:0000256" key="2">
    <source>
        <dbReference type="ARBA" id="ARBA00022695"/>
    </source>
</evidence>
<dbReference type="PANTHER" id="PTHR37984">
    <property type="entry name" value="PROTEIN CBG26694"/>
    <property type="match status" value="1"/>
</dbReference>
<keyword evidence="3" id="KW-0540">Nuclease</keyword>
<keyword evidence="2" id="KW-0548">Nucleotidyltransferase</keyword>
<protein>
    <submittedName>
        <fullName evidence="5">Retrovirus-related Pol poly from transposon</fullName>
    </submittedName>
</protein>
<sequence>MRLRQQAIHCKFGEALERSVLSQFVAGSNMPAFQEKCCRSNNLTLANAIESAQGFDSSVQNMNMLTNPTAASSIMYAQDRSRKPNKPKNSYGRTGFGKKEQCGWCGGNCQNKETCKAFGKSCLNCGKLNHFASVCRSPKADRSESKAKKSIRQITHMDEQYTIDSSEYAEYLRYKQNQKYELFAVQHEPTSNDGPRVTIEMNQTRLSFLIDTGAAINVIDEPTYHSIHKRPALQKCNTKYYGYTAGTALPV</sequence>
<organism evidence="5 6">
    <name type="scientific">Brachionus plicatilis</name>
    <name type="common">Marine rotifer</name>
    <name type="synonym">Brachionus muelleri</name>
    <dbReference type="NCBI Taxonomy" id="10195"/>
    <lineage>
        <taxon>Eukaryota</taxon>
        <taxon>Metazoa</taxon>
        <taxon>Spiralia</taxon>
        <taxon>Gnathifera</taxon>
        <taxon>Rotifera</taxon>
        <taxon>Eurotatoria</taxon>
        <taxon>Monogononta</taxon>
        <taxon>Pseudotrocha</taxon>
        <taxon>Ploima</taxon>
        <taxon>Brachionidae</taxon>
        <taxon>Brachionus</taxon>
    </lineage>
</organism>
<comment type="caution">
    <text evidence="5">The sequence shown here is derived from an EMBL/GenBank/DDBJ whole genome shotgun (WGS) entry which is preliminary data.</text>
</comment>
<name>A0A3M7PLK2_BRAPC</name>
<proteinExistence type="predicted"/>
<evidence type="ECO:0000256" key="1">
    <source>
        <dbReference type="ARBA" id="ARBA00022679"/>
    </source>
</evidence>